<accession>A0A0S2HZ00</accession>
<dbReference type="InterPro" id="IPR029759">
    <property type="entry name" value="GPX_AS"/>
</dbReference>
<comment type="similarity">
    <text evidence="1 5">Belongs to the glutathione peroxidase family.</text>
</comment>
<keyword evidence="8" id="KW-1185">Reference proteome</keyword>
<dbReference type="PANTHER" id="PTHR11592:SF78">
    <property type="entry name" value="GLUTATHIONE PEROXIDASE"/>
    <property type="match status" value="1"/>
</dbReference>
<dbReference type="PRINTS" id="PR01011">
    <property type="entry name" value="GLUTPROXDASE"/>
</dbReference>
<dbReference type="Pfam" id="PF00255">
    <property type="entry name" value="GSHPx"/>
    <property type="match status" value="1"/>
</dbReference>
<dbReference type="Gene3D" id="3.40.30.10">
    <property type="entry name" value="Glutaredoxin"/>
    <property type="match status" value="1"/>
</dbReference>
<dbReference type="PIRSF" id="PIRSF000303">
    <property type="entry name" value="Glutathion_perox"/>
    <property type="match status" value="1"/>
</dbReference>
<keyword evidence="3 5" id="KW-0560">Oxidoreductase</keyword>
<reference evidence="7 8" key="1">
    <citation type="submission" date="2015-11" db="EMBL/GenBank/DDBJ databases">
        <title>Description and complete genome sequence of a novel strain predominating in hypersaline microbial mats and representing a new family of the Bacteriodetes phylum.</title>
        <authorList>
            <person name="Spring S."/>
            <person name="Bunk B."/>
            <person name="Sproer C."/>
            <person name="Klenk H.-P."/>
        </authorList>
    </citation>
    <scope>NUCLEOTIDE SEQUENCE [LARGE SCALE GENOMIC DNA]</scope>
    <source>
        <strain evidence="7 8">L21-Spi-D4</strain>
    </source>
</reference>
<evidence type="ECO:0000259" key="6">
    <source>
        <dbReference type="PROSITE" id="PS51352"/>
    </source>
</evidence>
<dbReference type="AlphaFoldDB" id="A0A0S2HZ00"/>
<dbReference type="Proteomes" id="UP000064893">
    <property type="component" value="Chromosome"/>
</dbReference>
<evidence type="ECO:0000313" key="7">
    <source>
        <dbReference type="EMBL" id="ALO15280.1"/>
    </source>
</evidence>
<dbReference type="InterPro" id="IPR013766">
    <property type="entry name" value="Thioredoxin_domain"/>
</dbReference>
<dbReference type="PROSITE" id="PS00460">
    <property type="entry name" value="GLUTATHIONE_PEROXID_1"/>
    <property type="match status" value="1"/>
</dbReference>
<dbReference type="STRING" id="1307839.L21SP5_01637"/>
<proteinExistence type="inferred from homology"/>
<dbReference type="CDD" id="cd00340">
    <property type="entry name" value="GSH_Peroxidase"/>
    <property type="match status" value="1"/>
</dbReference>
<name>A0A0S2HZ00_9BACT</name>
<feature type="domain" description="Thioredoxin" evidence="6">
    <location>
        <begin position="17"/>
        <end position="178"/>
    </location>
</feature>
<keyword evidence="2 5" id="KW-0575">Peroxidase</keyword>
<dbReference type="InterPro" id="IPR036249">
    <property type="entry name" value="Thioredoxin-like_sf"/>
</dbReference>
<evidence type="ECO:0000256" key="4">
    <source>
        <dbReference type="PIRSR" id="PIRSR000303-1"/>
    </source>
</evidence>
<dbReference type="PATRIC" id="fig|1307839.3.peg.1735"/>
<dbReference type="GO" id="GO:0004601">
    <property type="term" value="F:peroxidase activity"/>
    <property type="evidence" value="ECO:0007669"/>
    <property type="project" value="UniProtKB-KW"/>
</dbReference>
<dbReference type="EMBL" id="CP013118">
    <property type="protein sequence ID" value="ALO15280.1"/>
    <property type="molecule type" value="Genomic_DNA"/>
</dbReference>
<sequence>MRFFHLFAFMVITVMGVSQNNTLHDFKVTDITGNEFDLAVLDGKKVMVVNTASECGLTPQYEGLEALYKKYKDQDFVIVGFPANNFMNQEPGTDKEIAAFCEKNYGVTFPMMSKISVKGDDQHELYAWLTQRALNGVKDSKVKWNFQKYLINPDGTLAKVFSPRTKPQSEEIIEWIEE</sequence>
<evidence type="ECO:0000256" key="5">
    <source>
        <dbReference type="RuleBase" id="RU000499"/>
    </source>
</evidence>
<feature type="active site" evidence="4">
    <location>
        <position position="55"/>
    </location>
</feature>
<dbReference type="SUPFAM" id="SSF52833">
    <property type="entry name" value="Thioredoxin-like"/>
    <property type="match status" value="1"/>
</dbReference>
<gene>
    <name evidence="7" type="primary">bsaA</name>
    <name evidence="7" type="ORF">L21SP5_01637</name>
</gene>
<dbReference type="PROSITE" id="PS51355">
    <property type="entry name" value="GLUTATHIONE_PEROXID_3"/>
    <property type="match status" value="1"/>
</dbReference>
<dbReference type="OrthoDB" id="9789406at2"/>
<dbReference type="KEGG" id="blq:L21SP5_01637"/>
<evidence type="ECO:0000256" key="1">
    <source>
        <dbReference type="ARBA" id="ARBA00006926"/>
    </source>
</evidence>
<evidence type="ECO:0000256" key="3">
    <source>
        <dbReference type="ARBA" id="ARBA00023002"/>
    </source>
</evidence>
<organism evidence="7 8">
    <name type="scientific">Salinivirga cyanobacteriivorans</name>
    <dbReference type="NCBI Taxonomy" id="1307839"/>
    <lineage>
        <taxon>Bacteria</taxon>
        <taxon>Pseudomonadati</taxon>
        <taxon>Bacteroidota</taxon>
        <taxon>Bacteroidia</taxon>
        <taxon>Bacteroidales</taxon>
        <taxon>Salinivirgaceae</taxon>
        <taxon>Salinivirga</taxon>
    </lineage>
</organism>
<evidence type="ECO:0000313" key="8">
    <source>
        <dbReference type="Proteomes" id="UP000064893"/>
    </source>
</evidence>
<dbReference type="InterPro" id="IPR000889">
    <property type="entry name" value="Glutathione_peroxidase"/>
</dbReference>
<dbReference type="PROSITE" id="PS51352">
    <property type="entry name" value="THIOREDOXIN_2"/>
    <property type="match status" value="1"/>
</dbReference>
<evidence type="ECO:0000256" key="2">
    <source>
        <dbReference type="ARBA" id="ARBA00022559"/>
    </source>
</evidence>
<dbReference type="PANTHER" id="PTHR11592">
    <property type="entry name" value="GLUTATHIONE PEROXIDASE"/>
    <property type="match status" value="1"/>
</dbReference>
<dbReference type="RefSeq" id="WP_057952751.1">
    <property type="nucleotide sequence ID" value="NZ_CP013118.1"/>
</dbReference>
<protein>
    <recommendedName>
        <fullName evidence="5">Glutathione peroxidase</fullName>
    </recommendedName>
</protein>
<dbReference type="GO" id="GO:0034599">
    <property type="term" value="P:cellular response to oxidative stress"/>
    <property type="evidence" value="ECO:0007669"/>
    <property type="project" value="TreeGrafter"/>
</dbReference>
<dbReference type="FunFam" id="3.40.30.10:FF:000010">
    <property type="entry name" value="Glutathione peroxidase"/>
    <property type="match status" value="1"/>
</dbReference>